<dbReference type="RefSeq" id="WP_012404232.1">
    <property type="nucleotide sequence ID" value="NC_010623.1"/>
</dbReference>
<accession>B2JLA0</accession>
<dbReference type="STRING" id="391038.Bphy_4978"/>
<dbReference type="SUPFAM" id="SSF52309">
    <property type="entry name" value="N-(deoxy)ribosyltransferase-like"/>
    <property type="match status" value="1"/>
</dbReference>
<dbReference type="OrthoDB" id="5196043at2"/>
<reference evidence="2" key="1">
    <citation type="journal article" date="2014" name="Stand. Genomic Sci.">
        <title>Complete genome sequence of Burkholderia phymatum STM815(T), a broad host range and efficient nitrogen-fixing symbiont of Mimosa species.</title>
        <authorList>
            <person name="Moulin L."/>
            <person name="Klonowska A."/>
            <person name="Caroline B."/>
            <person name="Booth K."/>
            <person name="Vriezen J.A."/>
            <person name="Melkonian R."/>
            <person name="James E.K."/>
            <person name="Young J.P."/>
            <person name="Bena G."/>
            <person name="Hauser L."/>
            <person name="Land M."/>
            <person name="Kyrpides N."/>
            <person name="Bruce D."/>
            <person name="Chain P."/>
            <person name="Copeland A."/>
            <person name="Pitluck S."/>
            <person name="Woyke T."/>
            <person name="Lizotte-Waniewski M."/>
            <person name="Bristow J."/>
            <person name="Riley M."/>
        </authorList>
    </citation>
    <scope>NUCLEOTIDE SEQUENCE [LARGE SCALE GENOMIC DNA]</scope>
    <source>
        <strain evidence="2">DSM 17167 / CIP 108236 / LMG 21445 / STM815</strain>
    </source>
</reference>
<proteinExistence type="predicted"/>
<dbReference type="Pfam" id="PF14359">
    <property type="entry name" value="DUF4406"/>
    <property type="match status" value="1"/>
</dbReference>
<protein>
    <submittedName>
        <fullName evidence="1">Uncharacterized protein</fullName>
    </submittedName>
</protein>
<sequence length="194" mass="21715">MENSRQSVALNDDQLLQAIACVVDGKTATYVSGPITTGQHFINWYVHAGFRLGHGSEAYLEALRRDVVAVNQKMIAEVTRQTRGTGRLVIEPATLEVNGWGQTDYVSFWLKVIDTFASEMVMVPQWQYSLGCCAEFRHAIDGGLTVKDHRGEHIDRATGMNMLLDAAKDIEARGRDFEFLIKLAARLSRFADQH</sequence>
<keyword evidence="2" id="KW-1185">Reference proteome</keyword>
<dbReference type="EMBL" id="CP001044">
    <property type="protein sequence ID" value="ACC74068.1"/>
    <property type="molecule type" value="Genomic_DNA"/>
</dbReference>
<dbReference type="KEGG" id="bph:Bphy_4978"/>
<dbReference type="AlphaFoldDB" id="B2JLA0"/>
<gene>
    <name evidence="1" type="ordered locus">Bphy_4978</name>
</gene>
<evidence type="ECO:0000313" key="2">
    <source>
        <dbReference type="Proteomes" id="UP000001192"/>
    </source>
</evidence>
<name>B2JLA0_PARP8</name>
<evidence type="ECO:0000313" key="1">
    <source>
        <dbReference type="EMBL" id="ACC74068.1"/>
    </source>
</evidence>
<organism evidence="1 2">
    <name type="scientific">Paraburkholderia phymatum (strain DSM 17167 / CIP 108236 / LMG 21445 / STM815)</name>
    <name type="common">Burkholderia phymatum</name>
    <dbReference type="NCBI Taxonomy" id="391038"/>
    <lineage>
        <taxon>Bacteria</taxon>
        <taxon>Pseudomonadati</taxon>
        <taxon>Pseudomonadota</taxon>
        <taxon>Betaproteobacteria</taxon>
        <taxon>Burkholderiales</taxon>
        <taxon>Burkholderiaceae</taxon>
        <taxon>Paraburkholderia</taxon>
    </lineage>
</organism>
<dbReference type="HOGENOM" id="CLU_1400175_0_0_4"/>
<dbReference type="Proteomes" id="UP000001192">
    <property type="component" value="Chromosome 2"/>
</dbReference>
<dbReference type="InterPro" id="IPR025518">
    <property type="entry name" value="DUF4406"/>
</dbReference>